<dbReference type="InterPro" id="IPR058667">
    <property type="entry name" value="DUF6242_C"/>
</dbReference>
<reference evidence="3 4" key="1">
    <citation type="submission" date="2018-04" db="EMBL/GenBank/DDBJ databases">
        <title>Genomic Encyclopedia of Type Strains, Phase IV (KMG-IV): sequencing the most valuable type-strain genomes for metagenomic binning, comparative biology and taxonomic classification.</title>
        <authorList>
            <person name="Goeker M."/>
        </authorList>
    </citation>
    <scope>NUCLEOTIDE SEQUENCE [LARGE SCALE GENOMIC DNA]</scope>
    <source>
        <strain evidence="3 4">DSM 28520</strain>
    </source>
</reference>
<dbReference type="InterPro" id="IPR046209">
    <property type="entry name" value="DUF6242_N"/>
</dbReference>
<evidence type="ECO:0000259" key="1">
    <source>
        <dbReference type="Pfam" id="PF19755"/>
    </source>
</evidence>
<dbReference type="AlphaFoldDB" id="A0A2U1F8Z0"/>
<organism evidence="3 4">
    <name type="scientific">Porphyromonas loveana</name>
    <dbReference type="NCBI Taxonomy" id="1884669"/>
    <lineage>
        <taxon>Bacteria</taxon>
        <taxon>Pseudomonadati</taxon>
        <taxon>Bacteroidota</taxon>
        <taxon>Bacteroidia</taxon>
        <taxon>Bacteroidales</taxon>
        <taxon>Porphyromonadaceae</taxon>
        <taxon>Porphyromonas</taxon>
    </lineage>
</organism>
<feature type="domain" description="DUF6242" evidence="1">
    <location>
        <begin position="82"/>
        <end position="174"/>
    </location>
</feature>
<comment type="caution">
    <text evidence="3">The sequence shown here is derived from an EMBL/GenBank/DDBJ whole genome shotgun (WGS) entry which is preliminary data.</text>
</comment>
<dbReference type="SUPFAM" id="SSF110296">
    <property type="entry name" value="Oligoxyloglucan reducing end-specific cellobiohydrolase"/>
    <property type="match status" value="1"/>
</dbReference>
<proteinExistence type="predicted"/>
<evidence type="ECO:0000313" key="4">
    <source>
        <dbReference type="Proteomes" id="UP000245462"/>
    </source>
</evidence>
<dbReference type="Proteomes" id="UP000245462">
    <property type="component" value="Unassembled WGS sequence"/>
</dbReference>
<protein>
    <submittedName>
        <fullName evidence="3">Uncharacterized protein</fullName>
    </submittedName>
</protein>
<evidence type="ECO:0000259" key="2">
    <source>
        <dbReference type="Pfam" id="PF25852"/>
    </source>
</evidence>
<feature type="domain" description="DUF6242" evidence="2">
    <location>
        <begin position="180"/>
        <end position="482"/>
    </location>
</feature>
<sequence>MSLLLRMGKKEETYSAITLDVLSLCTKISLRMCYKRFIPCLILALLSLWAGMSLTSCSREKVDLEDVNVVDLQIHRFVLSSKKEPALSSVFFSIDHKNGTIINKKALPYGTVLDSVMMHISTATSAKKLQVAINDGEYHDWQTTDSLWLRDCHTLHLTVTDESGEMTKNYTVTLNHYDYEPTTFVWNLMSGVALPDLNATYADVVTHGDKAYLVAVVGGSTVLYATDKNNPMLWSLLPTSGLTGACRQIAVAEDGRAWILTEAGKLYQSDNFAQWTEVAPGGNVSALLGGMVWPQGSHTLALLGEKDGKLCFATNIDGVFAWREEAPKSFPVRNFSAQLYRSNNHPMLRVVGGVSRAGEAVDSVWISSNGNDWIALKLDSAAIPASVEKGALVATSSDGNLYYYATEYREGVKRLAVSYSTDKGITWRRGGADVMLPANPLYAGGYPHSFVCAFGSSTYNIYQFGGVSSSGTFFSELWKGVLKLNENNSN</sequence>
<accession>A0A2U1F8Z0</accession>
<dbReference type="EMBL" id="QEKY01000012">
    <property type="protein sequence ID" value="PVZ08667.1"/>
    <property type="molecule type" value="Genomic_DNA"/>
</dbReference>
<dbReference type="Pfam" id="PF25852">
    <property type="entry name" value="DUF6242_C"/>
    <property type="match status" value="1"/>
</dbReference>
<gene>
    <name evidence="3" type="ORF">C7382_1128</name>
</gene>
<keyword evidence="4" id="KW-1185">Reference proteome</keyword>
<name>A0A2U1F8Z0_9PORP</name>
<dbReference type="Pfam" id="PF19755">
    <property type="entry name" value="DUF6242"/>
    <property type="match status" value="1"/>
</dbReference>
<evidence type="ECO:0000313" key="3">
    <source>
        <dbReference type="EMBL" id="PVZ08667.1"/>
    </source>
</evidence>